<gene>
    <name evidence="3" type="ORF">HMPREF0058_0327</name>
</gene>
<dbReference type="SUPFAM" id="SSF49777">
    <property type="entry name" value="PEBP-like"/>
    <property type="match status" value="1"/>
</dbReference>
<proteinExistence type="inferred from homology"/>
<reference evidence="3 4" key="1">
    <citation type="submission" date="2009-01" db="EMBL/GenBank/DDBJ databases">
        <authorList>
            <person name="Qin X."/>
            <person name="Bachman B."/>
            <person name="Battles P."/>
            <person name="Bell A."/>
            <person name="Bess C."/>
            <person name="Bickham C."/>
            <person name="Chaboub L."/>
            <person name="Chen D."/>
            <person name="Coyle M."/>
            <person name="Deiros D.R."/>
            <person name="Dinh H."/>
            <person name="Forbes L."/>
            <person name="Fowler G."/>
            <person name="Francisco L."/>
            <person name="Fu Q."/>
            <person name="Gubbala S."/>
            <person name="Hale W."/>
            <person name="Han Y."/>
            <person name="Hemphill L."/>
            <person name="Highlander S.K."/>
            <person name="Hirani K."/>
            <person name="Hogues M."/>
            <person name="Jackson L."/>
            <person name="Jakkamsetti A."/>
            <person name="Javaid M."/>
            <person name="Jiang H."/>
            <person name="Korchina V."/>
            <person name="Kovar C."/>
            <person name="Lara F."/>
            <person name="Lee S."/>
            <person name="Mata R."/>
            <person name="Mathew T."/>
            <person name="Moen C."/>
            <person name="Morales K."/>
            <person name="Munidasa M."/>
            <person name="Nazareth L."/>
            <person name="Ngo R."/>
            <person name="Nguyen L."/>
            <person name="Okwuonu G."/>
            <person name="Ongeri F."/>
            <person name="Patil S."/>
            <person name="Petrosino J."/>
            <person name="Pham C."/>
            <person name="Pham P."/>
            <person name="Pu L.-L."/>
            <person name="Puazo M."/>
            <person name="Raj R."/>
            <person name="Reid J."/>
            <person name="Rouhana J."/>
            <person name="Saada N."/>
            <person name="Shang Y."/>
            <person name="Simmons D."/>
            <person name="Thornton R."/>
            <person name="Warren J."/>
            <person name="Weissenberger G."/>
            <person name="Zhang J."/>
            <person name="Zhang L."/>
            <person name="Zhou C."/>
            <person name="Zhu D."/>
            <person name="Muzny D."/>
            <person name="Worley K."/>
            <person name="Gibbs R."/>
        </authorList>
    </citation>
    <scope>NUCLEOTIDE SEQUENCE [LARGE SCALE GENOMIC DNA]</scope>
    <source>
        <strain evidence="3 4">DSM 15434</strain>
    </source>
</reference>
<sequence>MTLSGLDLPRARVQPSSSAPVPAAQEVPVTADLSRRRPPFPYDHLPRVTSFSLASDDLREGEEMDLRLTAIGDNISPELHWSGAPQGTRSFVVSCFDPDAPSPAGFWHWTIVDLDASVTCLPQGTGESDLQLDGAAFHVRNDAGTHAWSGPYPPAGDGSHRYVFAVHALDVDTLGLDDEASASAVACQVSHHSLARAVLTATYTVAGSPQAATFLEGEL</sequence>
<dbReference type="HOGENOM" id="CLU_083918_2_1_11"/>
<evidence type="ECO:0000256" key="1">
    <source>
        <dbReference type="ARBA" id="ARBA00007120"/>
    </source>
</evidence>
<dbReference type="PANTHER" id="PTHR30289:SF1">
    <property type="entry name" value="PEBP (PHOSPHATIDYLETHANOLAMINE-BINDING PROTEIN) FAMILY PROTEIN"/>
    <property type="match status" value="1"/>
</dbReference>
<dbReference type="PANTHER" id="PTHR30289">
    <property type="entry name" value="UNCHARACTERIZED PROTEIN YBCL-RELATED"/>
    <property type="match status" value="1"/>
</dbReference>
<dbReference type="STRING" id="103621.GCA_001067145_01545"/>
<dbReference type="EMBL" id="ACFH01000015">
    <property type="protein sequence ID" value="EEH66800.1"/>
    <property type="molecule type" value="Genomic_DNA"/>
</dbReference>
<organism evidence="3 4">
    <name type="scientific">Actinomyces urogenitalis DSM 15434</name>
    <dbReference type="NCBI Taxonomy" id="525246"/>
    <lineage>
        <taxon>Bacteria</taxon>
        <taxon>Bacillati</taxon>
        <taxon>Actinomycetota</taxon>
        <taxon>Actinomycetes</taxon>
        <taxon>Actinomycetales</taxon>
        <taxon>Actinomycetaceae</taxon>
        <taxon>Actinomyces</taxon>
    </lineage>
</organism>
<feature type="region of interest" description="Disordered" evidence="2">
    <location>
        <begin position="1"/>
        <end position="29"/>
    </location>
</feature>
<accession>C0W383</accession>
<comment type="caution">
    <text evidence="3">The sequence shown here is derived from an EMBL/GenBank/DDBJ whole genome shotgun (WGS) entry which is preliminary data.</text>
</comment>
<dbReference type="AlphaFoldDB" id="C0W383"/>
<dbReference type="CDD" id="cd00865">
    <property type="entry name" value="PEBP_bact_arch"/>
    <property type="match status" value="1"/>
</dbReference>
<dbReference type="InterPro" id="IPR005247">
    <property type="entry name" value="YbhB_YbcL/LppC-like"/>
</dbReference>
<name>C0W383_9ACTO</name>
<dbReference type="Gene3D" id="3.90.280.10">
    <property type="entry name" value="PEBP-like"/>
    <property type="match status" value="1"/>
</dbReference>
<dbReference type="InterPro" id="IPR008914">
    <property type="entry name" value="PEBP"/>
</dbReference>
<evidence type="ECO:0000313" key="3">
    <source>
        <dbReference type="EMBL" id="EEH66800.1"/>
    </source>
</evidence>
<comment type="similarity">
    <text evidence="1">Belongs to the UPF0098 family.</text>
</comment>
<dbReference type="InterPro" id="IPR036610">
    <property type="entry name" value="PEBP-like_sf"/>
</dbReference>
<dbReference type="Pfam" id="PF01161">
    <property type="entry name" value="PBP"/>
    <property type="match status" value="1"/>
</dbReference>
<dbReference type="NCBIfam" id="TIGR00481">
    <property type="entry name" value="YbhB/YbcL family Raf kinase inhibitor-like protein"/>
    <property type="match status" value="1"/>
</dbReference>
<protein>
    <submittedName>
        <fullName evidence="3">Raf-like protein</fullName>
    </submittedName>
</protein>
<evidence type="ECO:0000256" key="2">
    <source>
        <dbReference type="SAM" id="MobiDB-lite"/>
    </source>
</evidence>
<keyword evidence="4" id="KW-1185">Reference proteome</keyword>
<dbReference type="Proteomes" id="UP000004778">
    <property type="component" value="Unassembled WGS sequence"/>
</dbReference>
<evidence type="ECO:0000313" key="4">
    <source>
        <dbReference type="Proteomes" id="UP000004778"/>
    </source>
</evidence>
<dbReference type="eggNOG" id="COG1881">
    <property type="taxonomic scope" value="Bacteria"/>
</dbReference>